<feature type="domain" description="SH3" evidence="5">
    <location>
        <begin position="1442"/>
        <end position="1502"/>
    </location>
</feature>
<feature type="compositionally biased region" description="Basic and acidic residues" evidence="4">
    <location>
        <begin position="518"/>
        <end position="532"/>
    </location>
</feature>
<evidence type="ECO:0000259" key="6">
    <source>
        <dbReference type="PROSITE" id="PS50020"/>
    </source>
</evidence>
<sequence length="1963" mass="217590">MGFDHDGPSDEEASASQPSYKYLSRPPRNYYDDYDVVPQSLSPPPPPPKYTSPPPPPPKSPPPDTRLQSSSRNKMMKGQTSSSSRYPTTIQVNAPRSRPGSRGRMNQKVQDEISESDDDASEGYDSDDAGGSAGDNMEDEAPNRSEEVDGDDEYGGDGDEEDYDDEEYYEDDGDELDDAAGAGRRGSGEGKYESFNAPSVNNSFLENSMDESQQKSSSHYLRDLPSNPKKSNQVLVHYHPQLGDTGYESTLIEQTAAPPEHSYSRISRAMNVATTRRELDRPPKHIYPTSRGMHARMIDDVRVEEEMNYSPNKGRARLSGASNAYDMSEEGNDEYNNAATRQIRRRVFRVAMERGIRYERRKKLLDADADVGGPSQRVNYETNNYANRSGNGYERSAPTPIYSPADDDDEGDMPLTPGRLTTPKTISDEHSIGQVTSTESLRSYVSQAPPSPPSYPPSYKTLVYNLISANEPDKLVQIDRVMEKYAGREEELIKKLDMRYRRQRIKNNLIKSEVPGASREESKLSSKDESSEMPHQPVLNRKASMLDDGVAPMIIQTVVMTPPKKLTFVKVDPPPKLVRPEGENVDVIVSDGGRGEEKEFAQDEIMIQPKIMSQSKLSRAISESTRTQIHTNANADMDDDENSGMIPITPKMTNVEDLGNQVVNERLQRERDELLSNNNKRAEAQEDPNVPEKSSKLISPKLDTISGDSLSLPEPYRLTKQLSYGDGISVITMETKSTLQNRMASGGGEREALFSFDDMKRPPSSITVESAGSGSKGEENNAVGKTLIAPQFTKLQKVIPEIETEDEKARVAKASLETSFILDNVEARIQARQKLREEEEVAKLNEAETDDHAESELGAPIKADDELNEIESLFQEAKGISPSTDIDTAQERGSEYEQSLEFADMEVIEDEKNEGVACVDQPIIESIMSSFDDDDREHQVDIETTGPPEHQATERRESELQSIALSSANHNEEARLSVPYSAETSSTYGGGGESIVSVLSNYSIAQKAIAEAARAELQRQKEMAEYTERRQKFATSDASSAFTSDNLEEEVARLIAEKESRLQAERAVALMRAQKELEAERKARMEAEAARLKVEEELERLKLKEISMVHEAPSAQESESMPVQELAERSTPAATLDLSEEQNDLCPPDHLVDQICEPSHLEVEQDLPLSEENSQHTDDDYSEFERMISGAKAGKVTIGDEMERLGLGETAVGTEVVEDMKCIPDEEVQREQLHHEAVEKARMEAEASRLRAEQELKRLRGERLSMELDETAGESRIVQDSARNEPDFLRMSSEQPEDDVEIFRQTYSSVDESQPTPVEAENDKAIAENDDLDIHLVSQSESNERGGIISVEPQSTFDSLEPDEQALHQRASEEESDQHNIPMHPAPEIAQADVLCDNAVPTNEHDVSSRAIDVSQSVHQESKPVISMDSPHMPVEVHDEEEAIIHHVARVTFEGNPSKGQLSFTTGSKIEAHSNQLGPWWLGRCGGRTGWFPASAIVPESEFLANVIGPLSGSDEPDASESVAALSGDELNAVYDLIRNPSDPLSQDEDEGDSDDESGSPAKSRWLDTENSKINSAALPSRDHSPPPTRLDPSAMAGLSERLYEPHDDDLHPNKDKETSQIPLSENIVGDSELSSEDIGDTPSKEEMACVETAKVSRNDTSDVVQPQPVVTEKSDACTLDEQPKADVTKPRPKPKPEWRATKDPKSGFIYYYHTGTRETTWEKPEGFVPKVASPTRPASTVSSKDKHSSRRKGIMGFISKIAKGTNIISSEKASGKSTSTEVDSRDKDKVNAEVRTQTTDASELKPSAITEALRNGVFSDDDKLSASDDESEMSRMSEITDTTLFSKQKIKATVGKWAEKVSDKLNSPPAPEYESLNDDATQPQDVTAVNQSEDKGVVAEGNQSREKLTTNQNRYNIDTSNDAVNSEKPQWRSAIDVATGRTYYYIRGTSKVTWEKPAEFEQ</sequence>
<dbReference type="InterPro" id="IPR036028">
    <property type="entry name" value="SH3-like_dom_sf"/>
</dbReference>
<feature type="compositionally biased region" description="Polar residues" evidence="4">
    <location>
        <begin position="66"/>
        <end position="94"/>
    </location>
</feature>
<evidence type="ECO:0000256" key="3">
    <source>
        <dbReference type="SAM" id="Coils"/>
    </source>
</evidence>
<evidence type="ECO:0000313" key="7">
    <source>
        <dbReference type="EMBL" id="KAL3764132.1"/>
    </source>
</evidence>
<feature type="compositionally biased region" description="Polar residues" evidence="4">
    <location>
        <begin position="764"/>
        <end position="773"/>
    </location>
</feature>
<dbReference type="EMBL" id="JALLBG020000108">
    <property type="protein sequence ID" value="KAL3764132.1"/>
    <property type="molecule type" value="Genomic_DNA"/>
</dbReference>
<feature type="domain" description="WW" evidence="6">
    <location>
        <begin position="1693"/>
        <end position="1727"/>
    </location>
</feature>
<dbReference type="Pfam" id="PF00397">
    <property type="entry name" value="WW"/>
    <property type="match status" value="1"/>
</dbReference>
<feature type="compositionally biased region" description="Basic and acidic residues" evidence="4">
    <location>
        <begin position="844"/>
        <end position="855"/>
    </location>
</feature>
<keyword evidence="8" id="KW-1185">Reference proteome</keyword>
<proteinExistence type="predicted"/>
<dbReference type="SUPFAM" id="SSF51045">
    <property type="entry name" value="WW domain"/>
    <property type="match status" value="1"/>
</dbReference>
<feature type="domain" description="WW" evidence="6">
    <location>
        <begin position="1926"/>
        <end position="1960"/>
    </location>
</feature>
<dbReference type="InterPro" id="IPR036020">
    <property type="entry name" value="WW_dom_sf"/>
</dbReference>
<feature type="compositionally biased region" description="Polar residues" evidence="4">
    <location>
        <begin position="1769"/>
        <end position="1782"/>
    </location>
</feature>
<feature type="compositionally biased region" description="Basic and acidic residues" evidence="4">
    <location>
        <begin position="1602"/>
        <end position="1619"/>
    </location>
</feature>
<reference evidence="7 8" key="1">
    <citation type="submission" date="2024-10" db="EMBL/GenBank/DDBJ databases">
        <title>Updated reference genomes for cyclostephanoid diatoms.</title>
        <authorList>
            <person name="Roberts W.R."/>
            <person name="Alverson A.J."/>
        </authorList>
    </citation>
    <scope>NUCLEOTIDE SEQUENCE [LARGE SCALE GENOMIC DNA]</scope>
    <source>
        <strain evidence="7 8">AJA232-27</strain>
    </source>
</reference>
<feature type="compositionally biased region" description="Acidic residues" evidence="4">
    <location>
        <begin position="1546"/>
        <end position="1558"/>
    </location>
</feature>
<dbReference type="SMART" id="SM00456">
    <property type="entry name" value="WW"/>
    <property type="match status" value="2"/>
</dbReference>
<feature type="compositionally biased region" description="Acidic residues" evidence="4">
    <location>
        <begin position="112"/>
        <end position="128"/>
    </location>
</feature>
<gene>
    <name evidence="7" type="ORF">ACHAWU_003944</name>
</gene>
<keyword evidence="1 2" id="KW-0728">SH3 domain</keyword>
<dbReference type="SUPFAM" id="SSF50044">
    <property type="entry name" value="SH3-domain"/>
    <property type="match status" value="1"/>
</dbReference>
<feature type="region of interest" description="Disordered" evidence="4">
    <location>
        <begin position="931"/>
        <end position="992"/>
    </location>
</feature>
<feature type="region of interest" description="Disordered" evidence="4">
    <location>
        <begin position="676"/>
        <end position="695"/>
    </location>
</feature>
<feature type="compositionally biased region" description="Acidic residues" evidence="4">
    <location>
        <begin position="148"/>
        <end position="178"/>
    </location>
</feature>
<evidence type="ECO:0000259" key="5">
    <source>
        <dbReference type="PROSITE" id="PS50002"/>
    </source>
</evidence>
<keyword evidence="3" id="KW-0175">Coiled coil</keyword>
<feature type="region of interest" description="Disordered" evidence="4">
    <location>
        <begin position="1"/>
        <end position="231"/>
    </location>
</feature>
<dbReference type="PROSITE" id="PS50020">
    <property type="entry name" value="WW_DOMAIN_2"/>
    <property type="match status" value="2"/>
</dbReference>
<evidence type="ECO:0000256" key="2">
    <source>
        <dbReference type="PROSITE-ProRule" id="PRU00192"/>
    </source>
</evidence>
<feature type="coiled-coil region" evidence="3">
    <location>
        <begin position="1005"/>
        <end position="1104"/>
    </location>
</feature>
<dbReference type="CDD" id="cd00201">
    <property type="entry name" value="WW"/>
    <property type="match status" value="1"/>
</dbReference>
<feature type="compositionally biased region" description="Polar residues" evidence="4">
    <location>
        <begin position="1305"/>
        <end position="1316"/>
    </location>
</feature>
<dbReference type="SMART" id="SM00326">
    <property type="entry name" value="SH3"/>
    <property type="match status" value="1"/>
</dbReference>
<feature type="region of interest" description="Disordered" evidence="4">
    <location>
        <begin position="1820"/>
        <end position="1840"/>
    </location>
</feature>
<feature type="compositionally biased region" description="Polar residues" evidence="4">
    <location>
        <begin position="196"/>
        <end position="219"/>
    </location>
</feature>
<feature type="region of interest" description="Disordered" evidence="4">
    <location>
        <begin position="1267"/>
        <end position="1380"/>
    </location>
</feature>
<evidence type="ECO:0000256" key="1">
    <source>
        <dbReference type="ARBA" id="ARBA00022443"/>
    </source>
</evidence>
<dbReference type="Pfam" id="PF00018">
    <property type="entry name" value="SH3_1"/>
    <property type="match status" value="1"/>
</dbReference>
<feature type="region of interest" description="Disordered" evidence="4">
    <location>
        <begin position="759"/>
        <end position="780"/>
    </location>
</feature>
<accession>A0ABD3MKV7</accession>
<evidence type="ECO:0000256" key="4">
    <source>
        <dbReference type="SAM" id="MobiDB-lite"/>
    </source>
</evidence>
<feature type="compositionally biased region" description="Basic and acidic residues" evidence="4">
    <location>
        <begin position="1682"/>
        <end position="1703"/>
    </location>
</feature>
<dbReference type="Proteomes" id="UP001530293">
    <property type="component" value="Unassembled WGS sequence"/>
</dbReference>
<dbReference type="Gene3D" id="2.30.30.40">
    <property type="entry name" value="SH3 Domains"/>
    <property type="match status" value="1"/>
</dbReference>
<name>A0ABD3MKV7_9STRA</name>
<feature type="region of interest" description="Disordered" evidence="4">
    <location>
        <begin position="1769"/>
        <end position="1808"/>
    </location>
</feature>
<comment type="caution">
    <text evidence="7">The sequence shown here is derived from an EMBL/GenBank/DDBJ whole genome shotgun (WGS) entry which is preliminary data.</text>
</comment>
<dbReference type="Gene3D" id="2.20.70.10">
    <property type="match status" value="2"/>
</dbReference>
<organism evidence="7 8">
    <name type="scientific">Discostella pseudostelligera</name>
    <dbReference type="NCBI Taxonomy" id="259834"/>
    <lineage>
        <taxon>Eukaryota</taxon>
        <taxon>Sar</taxon>
        <taxon>Stramenopiles</taxon>
        <taxon>Ochrophyta</taxon>
        <taxon>Bacillariophyta</taxon>
        <taxon>Coscinodiscophyceae</taxon>
        <taxon>Thalassiosirophycidae</taxon>
        <taxon>Stephanodiscales</taxon>
        <taxon>Stephanodiscaceae</taxon>
        <taxon>Discostella</taxon>
    </lineage>
</organism>
<feature type="compositionally biased region" description="Pro residues" evidence="4">
    <location>
        <begin position="41"/>
        <end position="64"/>
    </location>
</feature>
<dbReference type="PROSITE" id="PS01159">
    <property type="entry name" value="WW_DOMAIN_1"/>
    <property type="match status" value="1"/>
</dbReference>
<feature type="compositionally biased region" description="Basic and acidic residues" evidence="4">
    <location>
        <begin position="1173"/>
        <end position="1182"/>
    </location>
</feature>
<feature type="region of interest" description="Disordered" evidence="4">
    <location>
        <begin position="1412"/>
        <end position="1431"/>
    </location>
</feature>
<feature type="region of interest" description="Disordered" evidence="4">
    <location>
        <begin position="1863"/>
        <end position="1884"/>
    </location>
</feature>
<dbReference type="InterPro" id="IPR001202">
    <property type="entry name" value="WW_dom"/>
</dbReference>
<feature type="region of interest" description="Disordered" evidence="4">
    <location>
        <begin position="1540"/>
        <end position="1703"/>
    </location>
</feature>
<dbReference type="InterPro" id="IPR001452">
    <property type="entry name" value="SH3_domain"/>
</dbReference>
<protein>
    <submittedName>
        <fullName evidence="7">Uncharacterized protein</fullName>
    </submittedName>
</protein>
<dbReference type="PROSITE" id="PS50002">
    <property type="entry name" value="SH3"/>
    <property type="match status" value="1"/>
</dbReference>
<feature type="region of interest" description="Disordered" evidence="4">
    <location>
        <begin position="511"/>
        <end position="537"/>
    </location>
</feature>
<feature type="region of interest" description="Disordered" evidence="4">
    <location>
        <begin position="1724"/>
        <end position="1754"/>
    </location>
</feature>
<feature type="compositionally biased region" description="Basic and acidic residues" evidence="4">
    <location>
        <begin position="1783"/>
        <end position="1793"/>
    </location>
</feature>
<feature type="region of interest" description="Disordered" evidence="4">
    <location>
        <begin position="375"/>
        <end position="414"/>
    </location>
</feature>
<feature type="compositionally biased region" description="Polar residues" evidence="4">
    <location>
        <begin position="376"/>
        <end position="390"/>
    </location>
</feature>
<feature type="region of interest" description="Disordered" evidence="4">
    <location>
        <begin position="844"/>
        <end position="863"/>
    </location>
</feature>
<feature type="region of interest" description="Disordered" evidence="4">
    <location>
        <begin position="1107"/>
        <end position="1182"/>
    </location>
</feature>
<feature type="compositionally biased region" description="Polar residues" evidence="4">
    <location>
        <begin position="960"/>
        <end position="969"/>
    </location>
</feature>
<evidence type="ECO:0000313" key="8">
    <source>
        <dbReference type="Proteomes" id="UP001530293"/>
    </source>
</evidence>